<comment type="similarity">
    <text evidence="1 4">Belongs to the PstS family.</text>
</comment>
<proteinExistence type="inferred from homology"/>
<dbReference type="InterPro" id="IPR005673">
    <property type="entry name" value="ABC_phos-bd_PstS"/>
</dbReference>
<keyword evidence="3 4" id="KW-0592">Phosphate transport</keyword>
<evidence type="ECO:0000256" key="3">
    <source>
        <dbReference type="ARBA" id="ARBA00022592"/>
    </source>
</evidence>
<dbReference type="PANTHER" id="PTHR42996">
    <property type="entry name" value="PHOSPHATE-BINDING PROTEIN PSTS"/>
    <property type="match status" value="1"/>
</dbReference>
<dbReference type="AlphaFoldDB" id="A0A0A2C8L1"/>
<reference evidence="7" key="1">
    <citation type="journal article" date="2014" name="Sci. Data">
        <title>Genomes of diverse isolates of the marine cyanobacterium Prochlorococcus.</title>
        <authorList>
            <person name="Biller S."/>
            <person name="Berube P."/>
            <person name="Thompson J."/>
            <person name="Kelly L."/>
            <person name="Roggensack S."/>
            <person name="Awad L."/>
            <person name="Roache-Johnson K."/>
            <person name="Ding H."/>
            <person name="Giovannoni S.J."/>
            <person name="Moore L.R."/>
            <person name="Chisholm S.W."/>
        </authorList>
    </citation>
    <scope>NUCLEOTIDE SEQUENCE [LARGE SCALE GENOMIC DNA]</scope>
    <source>
        <strain evidence="7">PAC1</strain>
    </source>
</reference>
<dbReference type="GO" id="GO:0042301">
    <property type="term" value="F:phosphate ion binding"/>
    <property type="evidence" value="ECO:0007669"/>
    <property type="project" value="InterPro"/>
</dbReference>
<evidence type="ECO:0000256" key="2">
    <source>
        <dbReference type="ARBA" id="ARBA00022448"/>
    </source>
</evidence>
<keyword evidence="2 4" id="KW-0813">Transport</keyword>
<dbReference type="NCBIfam" id="TIGR00975">
    <property type="entry name" value="3a0107s03"/>
    <property type="match status" value="1"/>
</dbReference>
<dbReference type="CDD" id="cd13565">
    <property type="entry name" value="PBP2_PstS"/>
    <property type="match status" value="1"/>
</dbReference>
<dbReference type="SUPFAM" id="SSF53850">
    <property type="entry name" value="Periplasmic binding protein-like II"/>
    <property type="match status" value="1"/>
</dbReference>
<dbReference type="InterPro" id="IPR024370">
    <property type="entry name" value="PBP_domain"/>
</dbReference>
<organism evidence="6 7">
    <name type="scientific">Prochlorococcus marinus str. PAC1</name>
    <dbReference type="NCBI Taxonomy" id="59924"/>
    <lineage>
        <taxon>Bacteria</taxon>
        <taxon>Bacillati</taxon>
        <taxon>Cyanobacteriota</taxon>
        <taxon>Cyanophyceae</taxon>
        <taxon>Synechococcales</taxon>
        <taxon>Prochlorococcaceae</taxon>
        <taxon>Prochlorococcus</taxon>
    </lineage>
</organism>
<dbReference type="GO" id="GO:0035435">
    <property type="term" value="P:phosphate ion transmembrane transport"/>
    <property type="evidence" value="ECO:0007669"/>
    <property type="project" value="InterPro"/>
</dbReference>
<gene>
    <name evidence="6" type="ORF">EV03_0643</name>
</gene>
<dbReference type="GO" id="GO:0043190">
    <property type="term" value="C:ATP-binding cassette (ABC) transporter complex"/>
    <property type="evidence" value="ECO:0007669"/>
    <property type="project" value="InterPro"/>
</dbReference>
<feature type="domain" description="PBP" evidence="5">
    <location>
        <begin position="35"/>
        <end position="304"/>
    </location>
</feature>
<comment type="caution">
    <text evidence="6">The sequence shown here is derived from an EMBL/GenBank/DDBJ whole genome shotgun (WGS) entry which is preliminary data.</text>
</comment>
<dbReference type="EMBL" id="JNAX01000008">
    <property type="protein sequence ID" value="KGG21225.1"/>
    <property type="molecule type" value="Genomic_DNA"/>
</dbReference>
<dbReference type="Gene3D" id="3.40.190.10">
    <property type="entry name" value="Periplasmic binding protein-like II"/>
    <property type="match status" value="2"/>
</dbReference>
<dbReference type="Pfam" id="PF12849">
    <property type="entry name" value="PBP_like_2"/>
    <property type="match status" value="1"/>
</dbReference>
<dbReference type="InterPro" id="IPR050962">
    <property type="entry name" value="Phosphate-bind_PstS"/>
</dbReference>
<accession>A0A0A2C8L1</accession>
<evidence type="ECO:0000313" key="7">
    <source>
        <dbReference type="Proteomes" id="UP000030392"/>
    </source>
</evidence>
<evidence type="ECO:0000256" key="1">
    <source>
        <dbReference type="ARBA" id="ARBA00008725"/>
    </source>
</evidence>
<evidence type="ECO:0000259" key="5">
    <source>
        <dbReference type="Pfam" id="PF12849"/>
    </source>
</evidence>
<dbReference type="PANTHER" id="PTHR42996:SF1">
    <property type="entry name" value="PHOSPHATE-BINDING PROTEIN PSTS"/>
    <property type="match status" value="1"/>
</dbReference>
<dbReference type="PIRSF" id="PIRSF002756">
    <property type="entry name" value="PstS"/>
    <property type="match status" value="1"/>
</dbReference>
<evidence type="ECO:0000256" key="4">
    <source>
        <dbReference type="PIRNR" id="PIRNR002756"/>
    </source>
</evidence>
<name>A0A0A2C8L1_PROMR</name>
<sequence length="334" mass="35187">MLSLLLRRRPFMSFAKKSLVLSSLIILGSGGSAFAGARLSGAGASFPAKIYTRWFSDLAKERGPRVNYQAVGSGSGRKAFIDETVNFGASDDPMKATDIAKVTRGLVQIPMVGGTIAFGYNYDCDLKLTQEQAVRVAMGKITNWKEVGCPEGKLTWAHRSDGSGTTKAFTNSMQAFSKTWTLGTGKSVAWPAGVGGKGNAGVAGVIRNTPGAIGYVNQSYIRGEIKAAALQNLSGEFLQPTTEAGAIALNGIQLDKNLAGNNPNPKAKGAYPIATLTWILAYETGNGKNTDAIKDSLNYLLSDKAQAKASSLGFVPLKGDILAKSRAAVKRIGK</sequence>
<dbReference type="Proteomes" id="UP000030392">
    <property type="component" value="Unassembled WGS sequence"/>
</dbReference>
<protein>
    <recommendedName>
        <fullName evidence="4">Phosphate-binding protein</fullName>
    </recommendedName>
</protein>
<evidence type="ECO:0000313" key="6">
    <source>
        <dbReference type="EMBL" id="KGG21225.1"/>
    </source>
</evidence>